<accession>A0A8J4CFM5</accession>
<dbReference type="Pfam" id="PF05057">
    <property type="entry name" value="DUF676"/>
    <property type="match status" value="1"/>
</dbReference>
<dbReference type="AlphaFoldDB" id="A0A8J4CFM5"/>
<name>A0A8J4CFM5_9CHLO</name>
<evidence type="ECO:0000259" key="1">
    <source>
        <dbReference type="Pfam" id="PF05057"/>
    </source>
</evidence>
<evidence type="ECO:0000313" key="3">
    <source>
        <dbReference type="Proteomes" id="UP000747110"/>
    </source>
</evidence>
<comment type="caution">
    <text evidence="2">The sequence shown here is derived from an EMBL/GenBank/DDBJ whole genome shotgun (WGS) entry which is preliminary data.</text>
</comment>
<reference evidence="2" key="1">
    <citation type="journal article" date="2021" name="Proc. Natl. Acad. Sci. U.S.A.">
        <title>Three genomes in the algal genus Volvox reveal the fate of a haploid sex-determining region after a transition to homothallism.</title>
        <authorList>
            <person name="Yamamoto K."/>
            <person name="Hamaji T."/>
            <person name="Kawai-Toyooka H."/>
            <person name="Matsuzaki R."/>
            <person name="Takahashi F."/>
            <person name="Nishimura Y."/>
            <person name="Kawachi M."/>
            <person name="Noguchi H."/>
            <person name="Minakuchi Y."/>
            <person name="Umen J.G."/>
            <person name="Toyoda A."/>
            <person name="Nozaki H."/>
        </authorList>
    </citation>
    <scope>NUCLEOTIDE SEQUENCE</scope>
    <source>
        <strain evidence="2">NIES-3786</strain>
    </source>
</reference>
<dbReference type="EMBL" id="BNCP01000021">
    <property type="protein sequence ID" value="GIL81569.1"/>
    <property type="molecule type" value="Genomic_DNA"/>
</dbReference>
<dbReference type="OrthoDB" id="548067at2759"/>
<dbReference type="PANTHER" id="PTHR12482:SF11">
    <property type="entry name" value="LIPASE YOR059C ISOFORM X1"/>
    <property type="match status" value="1"/>
</dbReference>
<dbReference type="InterPro" id="IPR044294">
    <property type="entry name" value="Lipase-like"/>
</dbReference>
<dbReference type="InterPro" id="IPR007751">
    <property type="entry name" value="DUF676_lipase-like"/>
</dbReference>
<feature type="domain" description="DUF676" evidence="1">
    <location>
        <begin position="6"/>
        <end position="226"/>
    </location>
</feature>
<dbReference type="Proteomes" id="UP000747110">
    <property type="component" value="Unassembled WGS sequence"/>
</dbReference>
<dbReference type="PANTHER" id="PTHR12482">
    <property type="entry name" value="LIPASE ROG1-RELATED-RELATED"/>
    <property type="match status" value="1"/>
</dbReference>
<dbReference type="SUPFAM" id="SSF53474">
    <property type="entry name" value="alpha/beta-Hydrolases"/>
    <property type="match status" value="1"/>
</dbReference>
<gene>
    <name evidence="2" type="ORF">Vretifemale_10556</name>
</gene>
<organism evidence="2 3">
    <name type="scientific">Volvox reticuliferus</name>
    <dbReference type="NCBI Taxonomy" id="1737510"/>
    <lineage>
        <taxon>Eukaryota</taxon>
        <taxon>Viridiplantae</taxon>
        <taxon>Chlorophyta</taxon>
        <taxon>core chlorophytes</taxon>
        <taxon>Chlorophyceae</taxon>
        <taxon>CS clade</taxon>
        <taxon>Chlamydomonadales</taxon>
        <taxon>Volvocaceae</taxon>
        <taxon>Volvox</taxon>
    </lineage>
</organism>
<proteinExistence type="predicted"/>
<dbReference type="Gene3D" id="3.40.50.1820">
    <property type="entry name" value="alpha/beta hydrolase"/>
    <property type="match status" value="1"/>
</dbReference>
<protein>
    <recommendedName>
        <fullName evidence="1">DUF676 domain-containing protein</fullName>
    </recommendedName>
</protein>
<keyword evidence="3" id="KW-1185">Reference proteome</keyword>
<dbReference type="InterPro" id="IPR029058">
    <property type="entry name" value="AB_hydrolase_fold"/>
</dbReference>
<evidence type="ECO:0000313" key="2">
    <source>
        <dbReference type="EMBL" id="GIL81569.1"/>
    </source>
</evidence>
<sequence length="463" mass="48778">MSATTSQPNHLIVLVHGLADTLHAWDNCIYELRKTEPASDFLLFASAVNARFRTHDGFDECGKRLANEILELVHQHTQLTKLSVIGHSMGGMIARYAMGILFNPLDGTICGLKPAHFVTLATPHLGLTVDDGPGQVPFIAWAGKIPLLGRSVKSALQGVGHWVARTVFSGTGRHFLALDGGPGELPLLMLLAMDAPDKGQYFYSALAAFASRACYGNVGRDHWVSWENATIRSSEDLPSIPPDIVRKGRGVVRADPPDAGMGSTTWQASSAVTTADAAIRALQPLIAELTASGAVPCESGCSEVLQCPVPASITAASSTQAAAGATTGTTGASTKEEGLESGSEALQCVLQGAGGVPGGQAAEGEALLERAVERAVESPSQVVEFALERLRRLPWRRVDVSFAGARLGSAHNNIQATRWTNRVGFSVLEHVRGHLRDVDQLLPRPAAGETGWEAPTGGGPEAA</sequence>